<reference evidence="11 12" key="1">
    <citation type="submission" date="2019-06" db="EMBL/GenBank/DDBJ databases">
        <title>A chromosomal-level reference genome of Carpinus fangiana (Coryloideae, Betulaceae).</title>
        <authorList>
            <person name="Yang X."/>
            <person name="Wang Z."/>
            <person name="Zhang L."/>
            <person name="Hao G."/>
            <person name="Liu J."/>
            <person name="Yang Y."/>
        </authorList>
    </citation>
    <scope>NUCLEOTIDE SEQUENCE [LARGE SCALE GENOMIC DNA]</scope>
    <source>
        <strain evidence="11">Cfa_2016G</strain>
        <tissue evidence="11">Leaf</tissue>
    </source>
</reference>
<name>A0A5N6QQT4_9ROSI</name>
<proteinExistence type="inferred from homology"/>
<dbReference type="PANTHER" id="PTHR10015">
    <property type="entry name" value="HEAT SHOCK TRANSCRIPTION FACTOR"/>
    <property type="match status" value="1"/>
</dbReference>
<dbReference type="GO" id="GO:0005634">
    <property type="term" value="C:nucleus"/>
    <property type="evidence" value="ECO:0007669"/>
    <property type="project" value="UniProtKB-SubCell"/>
</dbReference>
<dbReference type="PANTHER" id="PTHR10015:SF169">
    <property type="entry name" value="HEAT STRESS TRANSCRIPTION FACTOR B-2B"/>
    <property type="match status" value="1"/>
</dbReference>
<dbReference type="GO" id="GO:0000978">
    <property type="term" value="F:RNA polymerase II cis-regulatory region sequence-specific DNA binding"/>
    <property type="evidence" value="ECO:0007669"/>
    <property type="project" value="TreeGrafter"/>
</dbReference>
<evidence type="ECO:0000256" key="3">
    <source>
        <dbReference type="ARBA" id="ARBA00022553"/>
    </source>
</evidence>
<evidence type="ECO:0000256" key="1">
    <source>
        <dbReference type="ARBA" id="ARBA00004123"/>
    </source>
</evidence>
<dbReference type="GO" id="GO:0006357">
    <property type="term" value="P:regulation of transcription by RNA polymerase II"/>
    <property type="evidence" value="ECO:0007669"/>
    <property type="project" value="TreeGrafter"/>
</dbReference>
<evidence type="ECO:0000256" key="7">
    <source>
        <dbReference type="ARBA" id="ARBA00023163"/>
    </source>
</evidence>
<keyword evidence="4" id="KW-0805">Transcription regulation</keyword>
<accession>A0A5N6QQT4</accession>
<evidence type="ECO:0000256" key="6">
    <source>
        <dbReference type="ARBA" id="ARBA00023125"/>
    </source>
</evidence>
<evidence type="ECO:0000256" key="4">
    <source>
        <dbReference type="ARBA" id="ARBA00023015"/>
    </source>
</evidence>
<dbReference type="OrthoDB" id="1873691at2759"/>
<dbReference type="EMBL" id="CM017322">
    <property type="protein sequence ID" value="KAE8009515.1"/>
    <property type="molecule type" value="Genomic_DNA"/>
</dbReference>
<evidence type="ECO:0000256" key="9">
    <source>
        <dbReference type="RuleBase" id="RU004020"/>
    </source>
</evidence>
<dbReference type="InterPro" id="IPR058269">
    <property type="entry name" value="DUF7963"/>
</dbReference>
<dbReference type="SMART" id="SM00415">
    <property type="entry name" value="HSF"/>
    <property type="match status" value="1"/>
</dbReference>
<evidence type="ECO:0000313" key="11">
    <source>
        <dbReference type="EMBL" id="KAE8009515.1"/>
    </source>
</evidence>
<dbReference type="Pfam" id="PF00447">
    <property type="entry name" value="HSF_DNA-bind"/>
    <property type="match status" value="1"/>
</dbReference>
<dbReference type="Pfam" id="PF25908">
    <property type="entry name" value="DUF7963"/>
    <property type="match status" value="1"/>
</dbReference>
<evidence type="ECO:0000256" key="8">
    <source>
        <dbReference type="ARBA" id="ARBA00023242"/>
    </source>
</evidence>
<dbReference type="InterPro" id="IPR000232">
    <property type="entry name" value="HSF_DNA-bd"/>
</dbReference>
<dbReference type="GO" id="GO:0003700">
    <property type="term" value="F:DNA-binding transcription factor activity"/>
    <property type="evidence" value="ECO:0007669"/>
    <property type="project" value="InterPro"/>
</dbReference>
<dbReference type="Gene3D" id="1.10.10.10">
    <property type="entry name" value="Winged helix-like DNA-binding domain superfamily/Winged helix DNA-binding domain"/>
    <property type="match status" value="1"/>
</dbReference>
<dbReference type="InterPro" id="IPR036390">
    <property type="entry name" value="WH_DNA-bd_sf"/>
</dbReference>
<keyword evidence="5" id="KW-0346">Stress response</keyword>
<protein>
    <recommendedName>
        <fullName evidence="10">HSF-type DNA-binding domain-containing protein</fullName>
    </recommendedName>
</protein>
<comment type="subunit">
    <text evidence="2">Homotrimer.</text>
</comment>
<gene>
    <name evidence="11" type="ORF">FH972_005947</name>
</gene>
<sequence length="305" mass="34200">MSLPKAVKLRCSLCDAIFSASNPSRTALEHLKRGTCPNFNSRHQTHFLCFTHLCFFGFSTSSFSSGSSYQVPLLATVDPSRFELAYSPTVLATTVLASSTGALLSQQPHLMLSGVRDDLGALAMLEDSVKKLKSPKTSPGPTLSKTQSDCALDFLADWVFESCGSVSFSSLEHPKFRAFLNQVGLPAVSRREFTGARLDAKFEEAKAESEARIRNVDDPTIDDVISWNDDGSTFIIWSPAEFVHDLHPKYFKHNNFSTFIRQLNTYRFRKVVPDRWEFANDCFRRGEKGLLRDIRRRKILRAAAS</sequence>
<dbReference type="PRINTS" id="PR00056">
    <property type="entry name" value="HSFDOMAIN"/>
</dbReference>
<feature type="domain" description="HSF-type DNA-binding" evidence="10">
    <location>
        <begin position="216"/>
        <end position="297"/>
    </location>
</feature>
<evidence type="ECO:0000256" key="5">
    <source>
        <dbReference type="ARBA" id="ARBA00023016"/>
    </source>
</evidence>
<evidence type="ECO:0000256" key="2">
    <source>
        <dbReference type="ARBA" id="ARBA00011233"/>
    </source>
</evidence>
<dbReference type="Proteomes" id="UP000327013">
    <property type="component" value="Chromosome 2"/>
</dbReference>
<organism evidence="11 12">
    <name type="scientific">Carpinus fangiana</name>
    <dbReference type="NCBI Taxonomy" id="176857"/>
    <lineage>
        <taxon>Eukaryota</taxon>
        <taxon>Viridiplantae</taxon>
        <taxon>Streptophyta</taxon>
        <taxon>Embryophyta</taxon>
        <taxon>Tracheophyta</taxon>
        <taxon>Spermatophyta</taxon>
        <taxon>Magnoliopsida</taxon>
        <taxon>eudicotyledons</taxon>
        <taxon>Gunneridae</taxon>
        <taxon>Pentapetalae</taxon>
        <taxon>rosids</taxon>
        <taxon>fabids</taxon>
        <taxon>Fagales</taxon>
        <taxon>Betulaceae</taxon>
        <taxon>Carpinus</taxon>
    </lineage>
</organism>
<comment type="similarity">
    <text evidence="9">Belongs to the HSF family.</text>
</comment>
<dbReference type="InterPro" id="IPR036388">
    <property type="entry name" value="WH-like_DNA-bd_sf"/>
</dbReference>
<keyword evidence="7" id="KW-0804">Transcription</keyword>
<dbReference type="FunFam" id="1.10.10.10:FF:000037">
    <property type="entry name" value="Heat stress transcription factor B-4"/>
    <property type="match status" value="1"/>
</dbReference>
<comment type="subcellular location">
    <subcellularLocation>
        <location evidence="1">Nucleus</location>
    </subcellularLocation>
</comment>
<dbReference type="AlphaFoldDB" id="A0A5N6QQT4"/>
<keyword evidence="3" id="KW-0597">Phosphoprotein</keyword>
<keyword evidence="6" id="KW-0238">DNA-binding</keyword>
<evidence type="ECO:0000259" key="10">
    <source>
        <dbReference type="SMART" id="SM00415"/>
    </source>
</evidence>
<evidence type="ECO:0000313" key="12">
    <source>
        <dbReference type="Proteomes" id="UP000327013"/>
    </source>
</evidence>
<dbReference type="SUPFAM" id="SSF46785">
    <property type="entry name" value="Winged helix' DNA-binding domain"/>
    <property type="match status" value="1"/>
</dbReference>
<keyword evidence="12" id="KW-1185">Reference proteome</keyword>
<keyword evidence="8" id="KW-0539">Nucleus</keyword>